<evidence type="ECO:0000256" key="6">
    <source>
        <dbReference type="ARBA" id="ARBA00022660"/>
    </source>
</evidence>
<evidence type="ECO:0000256" key="4">
    <source>
        <dbReference type="ARBA" id="ARBA00021096"/>
    </source>
</evidence>
<dbReference type="NCBIfam" id="NF005141">
    <property type="entry name" value="PRK06590.1"/>
    <property type="match status" value="1"/>
</dbReference>
<dbReference type="GO" id="GO:0005743">
    <property type="term" value="C:mitochondrial inner membrane"/>
    <property type="evidence" value="ECO:0007669"/>
    <property type="project" value="UniProtKB-SubCell"/>
</dbReference>
<dbReference type="GO" id="GO:0003954">
    <property type="term" value="F:NADH dehydrogenase activity"/>
    <property type="evidence" value="ECO:0007669"/>
    <property type="project" value="TreeGrafter"/>
</dbReference>
<evidence type="ECO:0000256" key="3">
    <source>
        <dbReference type="ARBA" id="ARBA00012944"/>
    </source>
</evidence>
<dbReference type="Pfam" id="PF00662">
    <property type="entry name" value="Proton_antipo_N"/>
    <property type="match status" value="1"/>
</dbReference>
<dbReference type="InterPro" id="IPR010934">
    <property type="entry name" value="NADH_DH_su5_C"/>
</dbReference>
<evidence type="ECO:0000256" key="14">
    <source>
        <dbReference type="ARBA" id="ARBA00023128"/>
    </source>
</evidence>
<feature type="transmembrane region" description="Helical" evidence="17">
    <location>
        <begin position="172"/>
        <end position="190"/>
    </location>
</feature>
<feature type="transmembrane region" description="Helical" evidence="17">
    <location>
        <begin position="364"/>
        <end position="389"/>
    </location>
</feature>
<evidence type="ECO:0000256" key="5">
    <source>
        <dbReference type="ARBA" id="ARBA00022448"/>
    </source>
</evidence>
<keyword evidence="8" id="KW-0999">Mitochondrion inner membrane</keyword>
<evidence type="ECO:0000256" key="1">
    <source>
        <dbReference type="ARBA" id="ARBA00003257"/>
    </source>
</evidence>
<feature type="transmembrane region" description="Helical" evidence="17">
    <location>
        <begin position="333"/>
        <end position="352"/>
    </location>
</feature>
<reference evidence="21" key="1">
    <citation type="submission" date="2020-08" db="EMBL/GenBank/DDBJ databases">
        <title>Mitochondrial genome sequences of powdery mildew pathogens.</title>
        <authorList>
            <person name="Zaccaron A."/>
            <person name="Stergiopoulos I."/>
        </authorList>
    </citation>
    <scope>NUCLEOTIDE SEQUENCE</scope>
    <source>
        <strain evidence="21">Palampur-1</strain>
    </source>
</reference>
<evidence type="ECO:0000259" key="20">
    <source>
        <dbReference type="Pfam" id="PF06455"/>
    </source>
</evidence>
<keyword evidence="12 17" id="KW-0520">NAD</keyword>
<dbReference type="InterPro" id="IPR001750">
    <property type="entry name" value="ND/Mrp_TM"/>
</dbReference>
<feature type="transmembrane region" description="Helical" evidence="17">
    <location>
        <begin position="142"/>
        <end position="160"/>
    </location>
</feature>
<keyword evidence="7 17" id="KW-0812">Transmembrane</keyword>
<accession>A0A7U1BF27</accession>
<dbReference type="Pfam" id="PF00361">
    <property type="entry name" value="Proton_antipo_M"/>
    <property type="match status" value="1"/>
</dbReference>
<feature type="transmembrane region" description="Helical" evidence="17">
    <location>
        <begin position="243"/>
        <end position="261"/>
    </location>
</feature>
<keyword evidence="14 17" id="KW-0496">Mitochondrion</keyword>
<proteinExistence type="inferred from homology"/>
<keyword evidence="10" id="KW-0249">Electron transport</keyword>
<keyword evidence="13 17" id="KW-0830">Ubiquinone</keyword>
<gene>
    <name evidence="21" type="primary">nad5</name>
</gene>
<protein>
    <recommendedName>
        <fullName evidence="4 17">NADH-ubiquinone oxidoreductase chain 5</fullName>
        <ecNumber evidence="3 17">7.1.1.2</ecNumber>
    </recommendedName>
</protein>
<evidence type="ECO:0000256" key="12">
    <source>
        <dbReference type="ARBA" id="ARBA00023027"/>
    </source>
</evidence>
<dbReference type="InterPro" id="IPR018393">
    <property type="entry name" value="NADHpl_OxRdtase_5_subgr"/>
</dbReference>
<dbReference type="InterPro" id="IPR003945">
    <property type="entry name" value="NU5C-like"/>
</dbReference>
<feature type="transmembrane region" description="Helical" evidence="17">
    <location>
        <begin position="409"/>
        <end position="431"/>
    </location>
</feature>
<feature type="domain" description="NADH:quinone oxidoreductase/Mrp antiporter transmembrane" evidence="18">
    <location>
        <begin position="130"/>
        <end position="406"/>
    </location>
</feature>
<dbReference type="PANTHER" id="PTHR42829:SF2">
    <property type="entry name" value="NADH-UBIQUINONE OXIDOREDUCTASE CHAIN 5"/>
    <property type="match status" value="1"/>
</dbReference>
<keyword evidence="5 17" id="KW-0813">Transport</keyword>
<keyword evidence="6" id="KW-0679">Respiratory chain</keyword>
<evidence type="ECO:0000256" key="16">
    <source>
        <dbReference type="ARBA" id="ARBA00049551"/>
    </source>
</evidence>
<comment type="catalytic activity">
    <reaction evidence="16 17">
        <text>a ubiquinone + NADH + 5 H(+)(in) = a ubiquinol + NAD(+) + 4 H(+)(out)</text>
        <dbReference type="Rhea" id="RHEA:29091"/>
        <dbReference type="Rhea" id="RHEA-COMP:9565"/>
        <dbReference type="Rhea" id="RHEA-COMP:9566"/>
        <dbReference type="ChEBI" id="CHEBI:15378"/>
        <dbReference type="ChEBI" id="CHEBI:16389"/>
        <dbReference type="ChEBI" id="CHEBI:17976"/>
        <dbReference type="ChEBI" id="CHEBI:57540"/>
        <dbReference type="ChEBI" id="CHEBI:57945"/>
        <dbReference type="EC" id="7.1.1.2"/>
    </reaction>
</comment>
<dbReference type="NCBIfam" id="TIGR01974">
    <property type="entry name" value="NDH_I_L"/>
    <property type="match status" value="1"/>
</dbReference>
<dbReference type="GeneID" id="65320215"/>
<dbReference type="GO" id="GO:0042773">
    <property type="term" value="P:ATP synthesis coupled electron transport"/>
    <property type="evidence" value="ECO:0007669"/>
    <property type="project" value="InterPro"/>
</dbReference>
<keyword evidence="11 17" id="KW-1133">Transmembrane helix</keyword>
<dbReference type="EMBL" id="MT880589">
    <property type="protein sequence ID" value="QQY98240.1"/>
    <property type="molecule type" value="Genomic_DNA"/>
</dbReference>
<evidence type="ECO:0000313" key="21">
    <source>
        <dbReference type="EMBL" id="QQY98240.1"/>
    </source>
</evidence>
<dbReference type="GO" id="GO:0015990">
    <property type="term" value="P:electron transport coupled proton transport"/>
    <property type="evidence" value="ECO:0007669"/>
    <property type="project" value="TreeGrafter"/>
</dbReference>
<feature type="transmembrane region" description="Helical" evidence="17">
    <location>
        <begin position="637"/>
        <end position="657"/>
    </location>
</feature>
<evidence type="ECO:0000256" key="10">
    <source>
        <dbReference type="ARBA" id="ARBA00022982"/>
    </source>
</evidence>
<keyword evidence="15 17" id="KW-0472">Membrane</keyword>
<evidence type="ECO:0000256" key="7">
    <source>
        <dbReference type="ARBA" id="ARBA00022692"/>
    </source>
</evidence>
<feature type="transmembrane region" description="Helical" evidence="17">
    <location>
        <begin position="82"/>
        <end position="101"/>
    </location>
</feature>
<comment type="subcellular location">
    <subcellularLocation>
        <location evidence="2">Mitochondrion inner membrane</location>
        <topology evidence="2">Multi-pass membrane protein</topology>
    </subcellularLocation>
</comment>
<dbReference type="AlphaFoldDB" id="A0A7U1BF27"/>
<evidence type="ECO:0000256" key="11">
    <source>
        <dbReference type="ARBA" id="ARBA00022989"/>
    </source>
</evidence>
<dbReference type="GO" id="GO:0008137">
    <property type="term" value="F:NADH dehydrogenase (ubiquinone) activity"/>
    <property type="evidence" value="ECO:0007669"/>
    <property type="project" value="UniProtKB-EC"/>
</dbReference>
<dbReference type="EC" id="7.1.1.2" evidence="3 17"/>
<feature type="transmembrane region" description="Helical" evidence="17">
    <location>
        <begin position="273"/>
        <end position="294"/>
    </location>
</feature>
<dbReference type="RefSeq" id="YP_010119199.1">
    <property type="nucleotide sequence ID" value="NC_056147.1"/>
</dbReference>
<dbReference type="PANTHER" id="PTHR42829">
    <property type="entry name" value="NADH-UBIQUINONE OXIDOREDUCTASE CHAIN 5"/>
    <property type="match status" value="1"/>
</dbReference>
<evidence type="ECO:0000259" key="19">
    <source>
        <dbReference type="Pfam" id="PF00662"/>
    </source>
</evidence>
<feature type="domain" description="NADH-Ubiquinone oxidoreductase (complex I) chain 5 N-terminal" evidence="19">
    <location>
        <begin position="64"/>
        <end position="114"/>
    </location>
</feature>
<name>A0A7U1BF27_ERYPI</name>
<evidence type="ECO:0000256" key="8">
    <source>
        <dbReference type="ARBA" id="ARBA00022792"/>
    </source>
</evidence>
<evidence type="ECO:0000256" key="17">
    <source>
        <dbReference type="RuleBase" id="RU003404"/>
    </source>
</evidence>
<dbReference type="Pfam" id="PF06455">
    <property type="entry name" value="NADH5_C"/>
    <property type="match status" value="1"/>
</dbReference>
<evidence type="ECO:0000259" key="18">
    <source>
        <dbReference type="Pfam" id="PF00361"/>
    </source>
</evidence>
<feature type="domain" description="NADH dehydrogenase subunit 5 C-terminal" evidence="20">
    <location>
        <begin position="424"/>
        <end position="628"/>
    </location>
</feature>
<feature type="transmembrane region" description="Helical" evidence="17">
    <location>
        <begin position="611"/>
        <end position="631"/>
    </location>
</feature>
<feature type="transmembrane region" description="Helical" evidence="17">
    <location>
        <begin position="301"/>
        <end position="327"/>
    </location>
</feature>
<dbReference type="InterPro" id="IPR001516">
    <property type="entry name" value="Proton_antipo_N"/>
</dbReference>
<sequence length="660" mass="72955">MYLAIITLPLLGSVVSGFFGRKVGVNGAQLITSLCVIVTTLLAIVAFFEVGLNNIPVYLNLFRWIDSESLNVLWGFHFDSLTVAMLLPVLIVSSLVHIYSIGYMSSDPHNQRFFSYLSLFTFMMIVLVTANNFLLMFVGWEGVGVCSYLLVSFWFTRIAANQSSMSAFLTNRVGDCFLTIGMFAMLWSLGNLDYATVFSLAPFVNENIVTIIGICLLIGAMAKSSQVGLHVWLPMAMEGPTPVSALIHAATMVTAGVYLLMRSSPLIEYSSTVLLICLWLGAITTVFSSLVGLFQQDIKKVIAYSTMSQLGMMVIAVGLSSYNIALFHLVNHAFYKALLFLGAGAVIHAVADNQDFRKYGGLRAFLPLTYSVMLIASLSLVAFPFLTGFYSKDFILESAYGQFYFSGTVVYFIATIGAIFTTLYSVKVLSLTFLTNPNGPRINYKKAHEGDIFMSLPLIILALFSIFFGYITKDIFIGLGSGFFADNSLFIHPTHEIMLDTEFAVPILFKLLPLVFTISFSVLAIVFSLVMAKVLIYFKLSRLGYNIFGFFNQRFFVELLYNKYITGLVLMLGGQTTKVIDKGSVELLGPFGLEKLLISFSKSLTKLNTDIITSYALYILIGLISFIFIVYLSETSFSLILLLIILAFFSLNSNSLATQG</sequence>
<comment type="similarity">
    <text evidence="17">Belongs to the complex I subunit 5 family.</text>
</comment>
<evidence type="ECO:0000256" key="2">
    <source>
        <dbReference type="ARBA" id="ARBA00004448"/>
    </source>
</evidence>
<evidence type="ECO:0000256" key="13">
    <source>
        <dbReference type="ARBA" id="ARBA00023075"/>
    </source>
</evidence>
<feature type="transmembrane region" description="Helical" evidence="17">
    <location>
        <begin position="452"/>
        <end position="471"/>
    </location>
</feature>
<comment type="function">
    <text evidence="17">Core subunit of the mitochondrial membrane respiratory chain NADH dehydrogenase (Complex I) which catalyzes electron transfer from NADH through the respiratory chain, using ubiquinone as an electron acceptor. Essential for the catalytic activity and assembly of complex I.</text>
</comment>
<evidence type="ECO:0000256" key="9">
    <source>
        <dbReference type="ARBA" id="ARBA00022967"/>
    </source>
</evidence>
<feature type="transmembrane region" description="Helical" evidence="17">
    <location>
        <begin position="202"/>
        <end position="222"/>
    </location>
</feature>
<feature type="transmembrane region" description="Helical" evidence="17">
    <location>
        <begin position="507"/>
        <end position="532"/>
    </location>
</feature>
<feature type="transmembrane region" description="Helical" evidence="17">
    <location>
        <begin position="30"/>
        <end position="50"/>
    </location>
</feature>
<feature type="transmembrane region" description="Helical" evidence="17">
    <location>
        <begin position="113"/>
        <end position="136"/>
    </location>
</feature>
<dbReference type="PRINTS" id="PR01434">
    <property type="entry name" value="NADHDHGNASE5"/>
</dbReference>
<comment type="function">
    <text evidence="1">Core subunit of the mitochondrial membrane respiratory chain NADH dehydrogenase (Complex I) that is believed to belong to the minimal assembly required for catalysis. Complex I functions in the transfer of electrons from NADH to the respiratory chain. The immediate electron acceptor for the enzyme is believed to be ubiquinone.</text>
</comment>
<geneLocation type="mitochondrion" evidence="21"/>
<organism evidence="21">
    <name type="scientific">Erysiphe pisi</name>
    <name type="common">Pea powdery mildew</name>
    <dbReference type="NCBI Taxonomy" id="36044"/>
    <lineage>
        <taxon>Eukaryota</taxon>
        <taxon>Fungi</taxon>
        <taxon>Dikarya</taxon>
        <taxon>Ascomycota</taxon>
        <taxon>Pezizomycotina</taxon>
        <taxon>Leotiomycetes</taxon>
        <taxon>Erysiphales</taxon>
        <taxon>Erysiphaceae</taxon>
        <taxon>Erysiphe</taxon>
    </lineage>
</organism>
<evidence type="ECO:0000256" key="15">
    <source>
        <dbReference type="ARBA" id="ARBA00023136"/>
    </source>
</evidence>
<keyword evidence="9" id="KW-1278">Translocase</keyword>